<proteinExistence type="predicted"/>
<keyword evidence="2" id="KW-1185">Reference proteome</keyword>
<dbReference type="AlphaFoldDB" id="A0A1Y6K2T5"/>
<reference evidence="2" key="1">
    <citation type="submission" date="2017-05" db="EMBL/GenBank/DDBJ databases">
        <authorList>
            <person name="Kirkegaard R."/>
            <person name="Mcilroy J S."/>
        </authorList>
    </citation>
    <scope>NUCLEOTIDE SEQUENCE [LARGE SCALE GENOMIC DNA]</scope>
</reference>
<evidence type="ECO:0000313" key="1">
    <source>
        <dbReference type="EMBL" id="SMX53178.1"/>
    </source>
</evidence>
<dbReference type="EMBL" id="LT859958">
    <property type="protein sequence ID" value="SMX53178.1"/>
    <property type="molecule type" value="Genomic_DNA"/>
</dbReference>
<dbReference type="KEGG" id="abat:CFX1CAM_0112"/>
<dbReference type="Proteomes" id="UP000195514">
    <property type="component" value="Chromosome I"/>
</dbReference>
<accession>A0A1Y6K2T5</accession>
<sequence length="47" mass="5486">MNITHDSRTDDTNSIFTHINLLHIMQLDFLMRNKSIVTWTVLGVNTK</sequence>
<name>A0A1Y6K2T5_9CHLR</name>
<protein>
    <submittedName>
        <fullName evidence="1">Uncharacterized protein</fullName>
    </submittedName>
</protein>
<organism evidence="1 2">
    <name type="scientific">Candidatus Brevifilum fermentans</name>
    <dbReference type="NCBI Taxonomy" id="1986204"/>
    <lineage>
        <taxon>Bacteria</taxon>
        <taxon>Bacillati</taxon>
        <taxon>Chloroflexota</taxon>
        <taxon>Anaerolineae</taxon>
        <taxon>Anaerolineales</taxon>
        <taxon>Anaerolineaceae</taxon>
        <taxon>Candidatus Brevifilum</taxon>
    </lineage>
</organism>
<gene>
    <name evidence="1" type="ORF">CFX1CAM_0112</name>
</gene>
<evidence type="ECO:0000313" key="2">
    <source>
        <dbReference type="Proteomes" id="UP000195514"/>
    </source>
</evidence>